<reference evidence="3 6" key="1">
    <citation type="submission" date="2015-11" db="EMBL/GenBank/DDBJ databases">
        <title>Complete genome sequencing of a biphenyl-degrading bacterium, Pseudomonas putida KF715 (=NBRC110667).</title>
        <authorList>
            <person name="Suenaga H."/>
            <person name="Fujihara N."/>
            <person name="Watanabe T."/>
            <person name="Hirose J."/>
            <person name="Kimura N."/>
            <person name="Yamazoe A."/>
            <person name="Hosoyama A."/>
            <person name="Shimodaira J."/>
            <person name="Furukawa K."/>
        </authorList>
    </citation>
    <scope>NUCLEOTIDE SEQUENCE [LARGE SCALE GENOMIC DNA]</scope>
    <source>
        <strain evidence="3 6">KF715</strain>
        <plasmid evidence="3">pKF715B</plasmid>
        <plasmid evidence="6">Plasmid pkf715b dna</plasmid>
    </source>
</reference>
<geneLocation type="plasmid" evidence="6">
    <name>pkf715b dna</name>
</geneLocation>
<evidence type="ECO:0000313" key="6">
    <source>
        <dbReference type="Proteomes" id="UP000218731"/>
    </source>
</evidence>
<keyword evidence="2" id="KW-0732">Signal</keyword>
<evidence type="ECO:0000313" key="7">
    <source>
        <dbReference type="Proteomes" id="UP000237378"/>
    </source>
</evidence>
<keyword evidence="3" id="KW-0614">Plasmid</keyword>
<evidence type="ECO:0000313" key="3">
    <source>
        <dbReference type="EMBL" id="BAW27228.1"/>
    </source>
</evidence>
<accession>A0A1L7NP24</accession>
<proteinExistence type="predicted"/>
<gene>
    <name evidence="5" type="ORF">BGP82_28560</name>
    <name evidence="4" type="ORF">HX798_17870</name>
    <name evidence="3" type="ORF">KF715C_pB1220</name>
</gene>
<dbReference type="EMBL" id="AP015031">
    <property type="protein sequence ID" value="BAW27228.1"/>
    <property type="molecule type" value="Genomic_DNA"/>
</dbReference>
<name>A0A1L7NP24_PSEPU</name>
<reference evidence="5 7" key="3">
    <citation type="submission" date="2018-03" db="EMBL/GenBank/DDBJ databases">
        <title>Draft genome of Pseudomonas putida strain KH-18-2.</title>
        <authorList>
            <person name="Yoshizawa S."/>
            <person name="Khan N.H."/>
            <person name="Nishimura M."/>
            <person name="Chiura H.X."/>
            <person name="Ogura Y."/>
            <person name="Hayashi T."/>
            <person name="Kogure K."/>
        </authorList>
    </citation>
    <scope>NUCLEOTIDE SEQUENCE [LARGE SCALE GENOMIC DNA]</scope>
    <source>
        <strain evidence="5 7">KH-18-2</strain>
    </source>
</reference>
<evidence type="ECO:0000313" key="5">
    <source>
        <dbReference type="EMBL" id="POF99786.1"/>
    </source>
</evidence>
<dbReference type="Proteomes" id="UP000237378">
    <property type="component" value="Unassembled WGS sequence"/>
</dbReference>
<reference evidence="4 8" key="4">
    <citation type="submission" date="2020-04" db="EMBL/GenBank/DDBJ databases">
        <title>Molecular characterization of pseudomonads from Agaricus bisporus reveal novel blotch 2 pathogens in Western Europe.</title>
        <authorList>
            <person name="Taparia T."/>
            <person name="Krijger M."/>
            <person name="Haynes E."/>
            <person name="Elpinstone J.G."/>
            <person name="Noble R."/>
            <person name="Van Der Wolf J."/>
        </authorList>
    </citation>
    <scope>NUCLEOTIDE SEQUENCE [LARGE SCALE GENOMIC DNA]</scope>
    <source>
        <strain evidence="4 8">P7765</strain>
    </source>
</reference>
<geneLocation type="plasmid" evidence="3">
    <name>pKF715B</name>
</geneLocation>
<evidence type="ECO:0000256" key="2">
    <source>
        <dbReference type="SAM" id="SignalP"/>
    </source>
</evidence>
<reference evidence="5 7" key="2">
    <citation type="submission" date="2016-08" db="EMBL/GenBank/DDBJ databases">
        <authorList>
            <person name="Seilhamer J.J."/>
        </authorList>
    </citation>
    <scope>NUCLEOTIDE SEQUENCE [LARGE SCALE GENOMIC DNA]</scope>
    <source>
        <strain evidence="5 7">KH-18-2</strain>
    </source>
</reference>
<dbReference type="Proteomes" id="UP000542695">
    <property type="component" value="Unassembled WGS sequence"/>
</dbReference>
<evidence type="ECO:0000313" key="4">
    <source>
        <dbReference type="EMBL" id="NWC82140.1"/>
    </source>
</evidence>
<protein>
    <submittedName>
        <fullName evidence="3">Uncharacterized protein</fullName>
    </submittedName>
</protein>
<feature type="region of interest" description="Disordered" evidence="1">
    <location>
        <begin position="67"/>
        <end position="92"/>
    </location>
</feature>
<dbReference type="RefSeq" id="WP_004575528.1">
    <property type="nucleotide sequence ID" value="NZ_AP015031.1"/>
</dbReference>
<dbReference type="EMBL" id="JACARV010000053">
    <property type="protein sequence ID" value="NWC82140.1"/>
    <property type="molecule type" value="Genomic_DNA"/>
</dbReference>
<organism evidence="3 6">
    <name type="scientific">Pseudomonas putida</name>
    <name type="common">Arthrobacter siderocapsulatus</name>
    <dbReference type="NCBI Taxonomy" id="303"/>
    <lineage>
        <taxon>Bacteria</taxon>
        <taxon>Pseudomonadati</taxon>
        <taxon>Pseudomonadota</taxon>
        <taxon>Gammaproteobacteria</taxon>
        <taxon>Pseudomonadales</taxon>
        <taxon>Pseudomonadaceae</taxon>
        <taxon>Pseudomonas</taxon>
    </lineage>
</organism>
<dbReference type="AlphaFoldDB" id="A0A1L7NP24"/>
<feature type="chain" id="PRO_5036309136" evidence="2">
    <location>
        <begin position="25"/>
        <end position="92"/>
    </location>
</feature>
<evidence type="ECO:0000256" key="1">
    <source>
        <dbReference type="SAM" id="MobiDB-lite"/>
    </source>
</evidence>
<evidence type="ECO:0000313" key="8">
    <source>
        <dbReference type="Proteomes" id="UP000542695"/>
    </source>
</evidence>
<dbReference type="Proteomes" id="UP000218731">
    <property type="component" value="Plasmid pKF715B"/>
</dbReference>
<sequence>MELKLGTWACAALLLLGLSSQTLADSKTPAETVETIYIGGALGKTIIKACIGDQLYLITRQSNGPSGITPSLHEGKPERCQVKAAEPVPKSR</sequence>
<feature type="signal peptide" evidence="2">
    <location>
        <begin position="1"/>
        <end position="24"/>
    </location>
</feature>
<dbReference type="EMBL" id="MING01000087">
    <property type="protein sequence ID" value="POF99786.1"/>
    <property type="molecule type" value="Genomic_DNA"/>
</dbReference>